<protein>
    <submittedName>
        <fullName evidence="2">Uncharacterized protein</fullName>
    </submittedName>
</protein>
<dbReference type="EMBL" id="BGPR01037975">
    <property type="protein sequence ID" value="GBO13717.1"/>
    <property type="molecule type" value="Genomic_DNA"/>
</dbReference>
<dbReference type="Proteomes" id="UP000499080">
    <property type="component" value="Unassembled WGS sequence"/>
</dbReference>
<evidence type="ECO:0000313" key="3">
    <source>
        <dbReference type="Proteomes" id="UP000499080"/>
    </source>
</evidence>
<feature type="compositionally biased region" description="Pro residues" evidence="1">
    <location>
        <begin position="16"/>
        <end position="30"/>
    </location>
</feature>
<sequence>MRDLEIDGRDEGNPGGRPPLEGPECPPGGPEVPGGISERTYWVGNHKESMWSVEPQAQGAGGLTRIRSREVHLCTIRVRGYRTEQEYFSRTLPVNLDTGQFFEPFFRFRLTQEPVCDVYKAIPSPEPASNVYKAIPTPEPVSDVCNTIPTLELIHNVYNTINTPEPVSDVKTITSSGPVSDVYKTIPTPGPVFDVYNTIPIQFFSKNHSPVSVVDPFEISSDSFISYHSEISSDSVIIVSDPDDTIPKLDNCERISFQPVEKLTTETISTVEHIEPMISAFVSHLQNTSVSARETVNHGVSTYSNTKKRHICNCDEKIGIVKNNETISEHEIIRKTEKKPNIVYEYLCTDEDERPTKVLIRQTNIIYEYTCTKIFKMM</sequence>
<accession>A0A4Y2UQ98</accession>
<feature type="region of interest" description="Disordered" evidence="1">
    <location>
        <begin position="1"/>
        <end position="37"/>
    </location>
</feature>
<feature type="compositionally biased region" description="Basic and acidic residues" evidence="1">
    <location>
        <begin position="1"/>
        <end position="12"/>
    </location>
</feature>
<dbReference type="AlphaFoldDB" id="A0A4Y2UQ98"/>
<keyword evidence="3" id="KW-1185">Reference proteome</keyword>
<proteinExistence type="predicted"/>
<evidence type="ECO:0000313" key="2">
    <source>
        <dbReference type="EMBL" id="GBO13717.1"/>
    </source>
</evidence>
<name>A0A4Y2UQ98_ARAVE</name>
<organism evidence="2 3">
    <name type="scientific">Araneus ventricosus</name>
    <name type="common">Orbweaver spider</name>
    <name type="synonym">Epeira ventricosa</name>
    <dbReference type="NCBI Taxonomy" id="182803"/>
    <lineage>
        <taxon>Eukaryota</taxon>
        <taxon>Metazoa</taxon>
        <taxon>Ecdysozoa</taxon>
        <taxon>Arthropoda</taxon>
        <taxon>Chelicerata</taxon>
        <taxon>Arachnida</taxon>
        <taxon>Araneae</taxon>
        <taxon>Araneomorphae</taxon>
        <taxon>Entelegynae</taxon>
        <taxon>Araneoidea</taxon>
        <taxon>Araneidae</taxon>
        <taxon>Araneus</taxon>
    </lineage>
</organism>
<comment type="caution">
    <text evidence="2">The sequence shown here is derived from an EMBL/GenBank/DDBJ whole genome shotgun (WGS) entry which is preliminary data.</text>
</comment>
<evidence type="ECO:0000256" key="1">
    <source>
        <dbReference type="SAM" id="MobiDB-lite"/>
    </source>
</evidence>
<gene>
    <name evidence="2" type="ORF">AVEN_79264_1</name>
</gene>
<reference evidence="2 3" key="1">
    <citation type="journal article" date="2019" name="Sci. Rep.">
        <title>Orb-weaving spider Araneus ventricosus genome elucidates the spidroin gene catalogue.</title>
        <authorList>
            <person name="Kono N."/>
            <person name="Nakamura H."/>
            <person name="Ohtoshi R."/>
            <person name="Moran D.A.P."/>
            <person name="Shinohara A."/>
            <person name="Yoshida Y."/>
            <person name="Fujiwara M."/>
            <person name="Mori M."/>
            <person name="Tomita M."/>
            <person name="Arakawa K."/>
        </authorList>
    </citation>
    <scope>NUCLEOTIDE SEQUENCE [LARGE SCALE GENOMIC DNA]</scope>
</reference>